<feature type="compositionally biased region" description="Low complexity" evidence="10">
    <location>
        <begin position="715"/>
        <end position="728"/>
    </location>
</feature>
<feature type="compositionally biased region" description="Pro residues" evidence="10">
    <location>
        <begin position="427"/>
        <end position="436"/>
    </location>
</feature>
<dbReference type="PANTHER" id="PTHR15271:SF4">
    <property type="entry name" value="CHROMATIN ASSEMBLY FACTOR 1 SUBUNIT B"/>
    <property type="match status" value="1"/>
</dbReference>
<evidence type="ECO:0000313" key="13">
    <source>
        <dbReference type="Proteomes" id="UP000016933"/>
    </source>
</evidence>
<feature type="repeat" description="WD" evidence="9">
    <location>
        <begin position="10"/>
        <end position="52"/>
    </location>
</feature>
<feature type="region of interest" description="Disordered" evidence="10">
    <location>
        <begin position="582"/>
        <end position="777"/>
    </location>
</feature>
<dbReference type="SMART" id="SM00320">
    <property type="entry name" value="WD40"/>
    <property type="match status" value="5"/>
</dbReference>
<evidence type="ECO:0000256" key="8">
    <source>
        <dbReference type="ARBA" id="ARBA00023242"/>
    </source>
</evidence>
<dbReference type="OrthoDB" id="71227at2759"/>
<feature type="compositionally biased region" description="Polar residues" evidence="10">
    <location>
        <begin position="649"/>
        <end position="660"/>
    </location>
</feature>
<evidence type="ECO:0000256" key="9">
    <source>
        <dbReference type="PROSITE-ProRule" id="PRU00221"/>
    </source>
</evidence>
<comment type="subcellular location">
    <subcellularLocation>
        <location evidence="1">Nucleus</location>
    </subcellularLocation>
</comment>
<feature type="compositionally biased region" description="Low complexity" evidence="10">
    <location>
        <begin position="450"/>
        <end position="465"/>
    </location>
</feature>
<evidence type="ECO:0000256" key="4">
    <source>
        <dbReference type="ARBA" id="ARBA00022737"/>
    </source>
</evidence>
<evidence type="ECO:0000256" key="3">
    <source>
        <dbReference type="ARBA" id="ARBA00022574"/>
    </source>
</evidence>
<dbReference type="GO" id="GO:0033186">
    <property type="term" value="C:CAF-1 complex"/>
    <property type="evidence" value="ECO:0007669"/>
    <property type="project" value="TreeGrafter"/>
</dbReference>
<dbReference type="InterPro" id="IPR045145">
    <property type="entry name" value="PTHR15271"/>
</dbReference>
<gene>
    <name evidence="12" type="ORF">DOTSEDRAFT_67845</name>
</gene>
<feature type="region of interest" description="Disordered" evidence="10">
    <location>
        <begin position="249"/>
        <end position="307"/>
    </location>
</feature>
<evidence type="ECO:0000256" key="10">
    <source>
        <dbReference type="SAM" id="MobiDB-lite"/>
    </source>
</evidence>
<reference evidence="12 13" key="2">
    <citation type="journal article" date="2012" name="PLoS Pathog.">
        <title>Diverse lifestyles and strategies of plant pathogenesis encoded in the genomes of eighteen Dothideomycetes fungi.</title>
        <authorList>
            <person name="Ohm R.A."/>
            <person name="Feau N."/>
            <person name="Henrissat B."/>
            <person name="Schoch C.L."/>
            <person name="Horwitz B.A."/>
            <person name="Barry K.W."/>
            <person name="Condon B.J."/>
            <person name="Copeland A.C."/>
            <person name="Dhillon B."/>
            <person name="Glaser F."/>
            <person name="Hesse C.N."/>
            <person name="Kosti I."/>
            <person name="LaButti K."/>
            <person name="Lindquist E.A."/>
            <person name="Lucas S."/>
            <person name="Salamov A.A."/>
            <person name="Bradshaw R.E."/>
            <person name="Ciuffetti L."/>
            <person name="Hamelin R.C."/>
            <person name="Kema G.H.J."/>
            <person name="Lawrence C."/>
            <person name="Scott J.A."/>
            <person name="Spatafora J.W."/>
            <person name="Turgeon B.G."/>
            <person name="de Wit P.J.G.M."/>
            <person name="Zhong S."/>
            <person name="Goodwin S.B."/>
            <person name="Grigoriev I.V."/>
        </authorList>
    </citation>
    <scope>NUCLEOTIDE SEQUENCE [LARGE SCALE GENOMIC DNA]</scope>
    <source>
        <strain evidence="13">NZE10 / CBS 128990</strain>
    </source>
</reference>
<feature type="domain" description="CAF1B/HIR1 beta-propeller" evidence="11">
    <location>
        <begin position="316"/>
        <end position="558"/>
    </location>
</feature>
<feature type="repeat" description="WD" evidence="9">
    <location>
        <begin position="59"/>
        <end position="90"/>
    </location>
</feature>
<evidence type="ECO:0000256" key="2">
    <source>
        <dbReference type="ARBA" id="ARBA00007306"/>
    </source>
</evidence>
<feature type="repeat" description="WD" evidence="9">
    <location>
        <begin position="120"/>
        <end position="161"/>
    </location>
</feature>
<keyword evidence="13" id="KW-1185">Reference proteome</keyword>
<dbReference type="STRING" id="675120.N1Q2Q0"/>
<keyword evidence="8" id="KW-0539">Nucleus</keyword>
<reference evidence="13" key="1">
    <citation type="journal article" date="2012" name="PLoS Genet.">
        <title>The genomes of the fungal plant pathogens Cladosporium fulvum and Dothistroma septosporum reveal adaptation to different hosts and lifestyles but also signatures of common ancestry.</title>
        <authorList>
            <person name="de Wit P.J.G.M."/>
            <person name="van der Burgt A."/>
            <person name="Oekmen B."/>
            <person name="Stergiopoulos I."/>
            <person name="Abd-Elsalam K.A."/>
            <person name="Aerts A.L."/>
            <person name="Bahkali A.H."/>
            <person name="Beenen H.G."/>
            <person name="Chettri P."/>
            <person name="Cox M.P."/>
            <person name="Datema E."/>
            <person name="de Vries R.P."/>
            <person name="Dhillon B."/>
            <person name="Ganley A.R."/>
            <person name="Griffiths S.A."/>
            <person name="Guo Y."/>
            <person name="Hamelin R.C."/>
            <person name="Henrissat B."/>
            <person name="Kabir M.S."/>
            <person name="Jashni M.K."/>
            <person name="Kema G."/>
            <person name="Klaubauf S."/>
            <person name="Lapidus A."/>
            <person name="Levasseur A."/>
            <person name="Lindquist E."/>
            <person name="Mehrabi R."/>
            <person name="Ohm R.A."/>
            <person name="Owen T.J."/>
            <person name="Salamov A."/>
            <person name="Schwelm A."/>
            <person name="Schijlen E."/>
            <person name="Sun H."/>
            <person name="van den Burg H.A."/>
            <person name="van Ham R.C.H.J."/>
            <person name="Zhang S."/>
            <person name="Goodwin S.B."/>
            <person name="Grigoriev I.V."/>
            <person name="Collemare J."/>
            <person name="Bradshaw R.E."/>
        </authorList>
    </citation>
    <scope>NUCLEOTIDE SEQUENCE [LARGE SCALE GENOMIC DNA]</scope>
    <source>
        <strain evidence="13">NZE10 / CBS 128990</strain>
    </source>
</reference>
<dbReference type="eggNOG" id="KOG1009">
    <property type="taxonomic scope" value="Eukaryota"/>
</dbReference>
<proteinExistence type="inferred from homology"/>
<evidence type="ECO:0000259" key="11">
    <source>
        <dbReference type="Pfam" id="PF24105"/>
    </source>
</evidence>
<evidence type="ECO:0000256" key="1">
    <source>
        <dbReference type="ARBA" id="ARBA00004123"/>
    </source>
</evidence>
<dbReference type="Gene3D" id="2.130.10.10">
    <property type="entry name" value="YVTN repeat-like/Quinoprotein amine dehydrogenase"/>
    <property type="match status" value="2"/>
</dbReference>
<dbReference type="Proteomes" id="UP000016933">
    <property type="component" value="Unassembled WGS sequence"/>
</dbReference>
<dbReference type="InterPro" id="IPR015943">
    <property type="entry name" value="WD40/YVTN_repeat-like_dom_sf"/>
</dbReference>
<keyword evidence="5" id="KW-0227">DNA damage</keyword>
<comment type="similarity">
    <text evidence="2">Belongs to the WD repeat HIR1 family.</text>
</comment>
<dbReference type="PROSITE" id="PS50082">
    <property type="entry name" value="WD_REPEATS_2"/>
    <property type="match status" value="4"/>
</dbReference>
<feature type="compositionally biased region" description="Low complexity" evidence="10">
    <location>
        <begin position="277"/>
        <end position="307"/>
    </location>
</feature>
<accession>N1Q2Q0</accession>
<dbReference type="GO" id="GO:0006334">
    <property type="term" value="P:nucleosome assembly"/>
    <property type="evidence" value="ECO:0007669"/>
    <property type="project" value="TreeGrafter"/>
</dbReference>
<dbReference type="HOGENOM" id="CLU_010127_3_1_1"/>
<feature type="compositionally biased region" description="Basic and acidic residues" evidence="10">
    <location>
        <begin position="211"/>
        <end position="221"/>
    </location>
</feature>
<keyword evidence="7" id="KW-0234">DNA repair</keyword>
<dbReference type="PANTHER" id="PTHR15271">
    <property type="entry name" value="CHROMATIN ASSEMBLY FACTOR 1 SUBUNIT B"/>
    <property type="match status" value="1"/>
</dbReference>
<dbReference type="OMA" id="CIVSNLH"/>
<evidence type="ECO:0000256" key="5">
    <source>
        <dbReference type="ARBA" id="ARBA00022763"/>
    </source>
</evidence>
<dbReference type="PROSITE" id="PS00678">
    <property type="entry name" value="WD_REPEATS_1"/>
    <property type="match status" value="1"/>
</dbReference>
<evidence type="ECO:0000256" key="7">
    <source>
        <dbReference type="ARBA" id="ARBA00023204"/>
    </source>
</evidence>
<feature type="region of interest" description="Disordered" evidence="10">
    <location>
        <begin position="208"/>
        <end position="235"/>
    </location>
</feature>
<feature type="compositionally biased region" description="Low complexity" evidence="10">
    <location>
        <begin position="681"/>
        <end position="700"/>
    </location>
</feature>
<dbReference type="GO" id="GO:0006335">
    <property type="term" value="P:DNA replication-dependent chromatin assembly"/>
    <property type="evidence" value="ECO:0007669"/>
    <property type="project" value="InterPro"/>
</dbReference>
<feature type="domain" description="CAF1B/HIR1 beta-propeller" evidence="11">
    <location>
        <begin position="7"/>
        <end position="206"/>
    </location>
</feature>
<name>N1Q2Q0_DOTSN</name>
<dbReference type="InterPro" id="IPR055410">
    <property type="entry name" value="Beta-prop_CAF1B_HIR1"/>
</dbReference>
<keyword evidence="4" id="KW-0677">Repeat</keyword>
<dbReference type="PROSITE" id="PS50294">
    <property type="entry name" value="WD_REPEATS_REGION"/>
    <property type="match status" value="1"/>
</dbReference>
<feature type="repeat" description="WD" evidence="9">
    <location>
        <begin position="162"/>
        <end position="203"/>
    </location>
</feature>
<dbReference type="InterPro" id="IPR019775">
    <property type="entry name" value="WD40_repeat_CS"/>
</dbReference>
<feature type="compositionally biased region" description="Polar residues" evidence="10">
    <location>
        <begin position="593"/>
        <end position="603"/>
    </location>
</feature>
<dbReference type="InterPro" id="IPR001680">
    <property type="entry name" value="WD40_rpt"/>
</dbReference>
<dbReference type="Pfam" id="PF24105">
    <property type="entry name" value="Beta-prop_CAF1B_HIR1"/>
    <property type="match status" value="2"/>
</dbReference>
<dbReference type="FunFam" id="2.130.10.10:FF:000461">
    <property type="entry name" value="Chromatin assembly factor 1 subunit B"/>
    <property type="match status" value="1"/>
</dbReference>
<sequence length="777" mass="82027">MKAAPLLVAWHDNNDPIYSASFEPQGKGRLATAGGDGHVRLWNVDSAGDERKVTYLSTLKKHTQAVNVVRWCPRGELLATAGDDGNVLLWTPSDNPAYASSFGDDSLEDKEHWRVKTMCRSSSGAEIYDLAWSPDGMFFITGSMDNIARIYNASTGQTVRQIAEHNHYVQGVAWDPLNEYVATQSSDRSVHIYTLKTKDGQFTLNQHNKVTKMDLPGRRISSDSPAPPDSGLGNHRAAFVQDMTFEAIASPKPSAPGTPQSLALPMNPPPTSHSRRSSFGSQSVRRSVSPSPSMPLPAVMPSASPSLSGGLGLGARNTNIYANETFTSFFRRLTFAPDGSLLFTPAGQFKTTYPAPDGAKSTDEIINTVYIYTRAGLNKPPVAYLPGHKKPSIAVRCSPVYYQIRSATVDTKEITIDSRAADDLSPLPEPVLPSKPPTSHSSMDPPPLTSAPSPSLSAAAVASPRPRADSETTSATPLAAPPPGPAPAFGLPYRIVYAVATQDAVHLYDTQQQKPLCVVSNLHYATFTDLTWSADGLTLVMTSSDGFCSSLTFAPGELGTIYHMPSTASARPSPAPISIAKANSAASTPQPTPTGSTMSQQATAPPMARQLSNSNPGSAHPTAATSVARASPSPFPTLTGPVGGRPASPTRSMSQSSIATEASFARVPDQNAPPVMNNPTPSMSAMPSLAAAGSSNANSSMPLFTPPQTPSHSQLNGSGNSTLSTSTGVKRESVPSTASESDEQGREKRRRIAPTPVNEEAHAPLPVPPATKDQVGG</sequence>
<keyword evidence="3 9" id="KW-0853">WD repeat</keyword>
<protein>
    <recommendedName>
        <fullName evidence="11">CAF1B/HIR1 beta-propeller domain-containing protein</fullName>
    </recommendedName>
</protein>
<dbReference type="InterPro" id="IPR036322">
    <property type="entry name" value="WD40_repeat_dom_sf"/>
</dbReference>
<dbReference type="EMBL" id="KB446535">
    <property type="protein sequence ID" value="EME48930.1"/>
    <property type="molecule type" value="Genomic_DNA"/>
</dbReference>
<dbReference type="GO" id="GO:0006281">
    <property type="term" value="P:DNA repair"/>
    <property type="evidence" value="ECO:0007669"/>
    <property type="project" value="UniProtKB-KW"/>
</dbReference>
<keyword evidence="6" id="KW-0156">Chromatin regulator</keyword>
<evidence type="ECO:0000256" key="6">
    <source>
        <dbReference type="ARBA" id="ARBA00022853"/>
    </source>
</evidence>
<organism evidence="12 13">
    <name type="scientific">Dothistroma septosporum (strain NZE10 / CBS 128990)</name>
    <name type="common">Red band needle blight fungus</name>
    <name type="synonym">Mycosphaerella pini</name>
    <dbReference type="NCBI Taxonomy" id="675120"/>
    <lineage>
        <taxon>Eukaryota</taxon>
        <taxon>Fungi</taxon>
        <taxon>Dikarya</taxon>
        <taxon>Ascomycota</taxon>
        <taxon>Pezizomycotina</taxon>
        <taxon>Dothideomycetes</taxon>
        <taxon>Dothideomycetidae</taxon>
        <taxon>Mycosphaerellales</taxon>
        <taxon>Mycosphaerellaceae</taxon>
        <taxon>Dothistroma</taxon>
    </lineage>
</organism>
<dbReference type="AlphaFoldDB" id="N1Q2Q0"/>
<dbReference type="GO" id="GO:0005634">
    <property type="term" value="C:nucleus"/>
    <property type="evidence" value="ECO:0007669"/>
    <property type="project" value="UniProtKB-SubCell"/>
</dbReference>
<evidence type="ECO:0000313" key="12">
    <source>
        <dbReference type="EMBL" id="EME48930.1"/>
    </source>
</evidence>
<dbReference type="SUPFAM" id="SSF50978">
    <property type="entry name" value="WD40 repeat-like"/>
    <property type="match status" value="1"/>
</dbReference>
<feature type="region of interest" description="Disordered" evidence="10">
    <location>
        <begin position="419"/>
        <end position="483"/>
    </location>
</feature>